<dbReference type="PANTHER" id="PTHR11439:SF467">
    <property type="entry name" value="INTEGRASE CATALYTIC DOMAIN-CONTAINING PROTEIN"/>
    <property type="match status" value="1"/>
</dbReference>
<feature type="zinc finger region" description="C3H1-type" evidence="1">
    <location>
        <begin position="474"/>
        <end position="502"/>
    </location>
</feature>
<dbReference type="Gene3D" id="3.30.420.10">
    <property type="entry name" value="Ribonuclease H-like superfamily/Ribonuclease H"/>
    <property type="match status" value="1"/>
</dbReference>
<organism evidence="6 7">
    <name type="scientific">Symbiodinium microadriaticum</name>
    <name type="common">Dinoflagellate</name>
    <name type="synonym">Zooxanthella microadriatica</name>
    <dbReference type="NCBI Taxonomy" id="2951"/>
    <lineage>
        <taxon>Eukaryota</taxon>
        <taxon>Sar</taxon>
        <taxon>Alveolata</taxon>
        <taxon>Dinophyceae</taxon>
        <taxon>Suessiales</taxon>
        <taxon>Symbiodiniaceae</taxon>
        <taxon>Symbiodinium</taxon>
    </lineage>
</organism>
<dbReference type="PROSITE" id="PS50994">
    <property type="entry name" value="INTEGRASE"/>
    <property type="match status" value="1"/>
</dbReference>
<dbReference type="PANTHER" id="PTHR11439">
    <property type="entry name" value="GAG-POL-RELATED RETROTRANSPOSON"/>
    <property type="match status" value="1"/>
</dbReference>
<feature type="region of interest" description="Disordered" evidence="3">
    <location>
        <begin position="119"/>
        <end position="157"/>
    </location>
</feature>
<comment type="caution">
    <text evidence="6">The sequence shown here is derived from an EMBL/GenBank/DDBJ whole genome shotgun (WGS) entry which is preliminary data.</text>
</comment>
<dbReference type="SUPFAM" id="SSF53098">
    <property type="entry name" value="Ribonuclease H-like"/>
    <property type="match status" value="1"/>
</dbReference>
<dbReference type="Proteomes" id="UP000186817">
    <property type="component" value="Unassembled WGS sequence"/>
</dbReference>
<dbReference type="OrthoDB" id="408995at2759"/>
<evidence type="ECO:0000259" key="5">
    <source>
        <dbReference type="PROSITE" id="PS50994"/>
    </source>
</evidence>
<dbReference type="InterPro" id="IPR043502">
    <property type="entry name" value="DNA/RNA_pol_sf"/>
</dbReference>
<feature type="domain" description="C3H1-type" evidence="4">
    <location>
        <begin position="474"/>
        <end position="502"/>
    </location>
</feature>
<evidence type="ECO:0000313" key="6">
    <source>
        <dbReference type="EMBL" id="OLP97335.1"/>
    </source>
</evidence>
<feature type="coiled-coil region" evidence="2">
    <location>
        <begin position="2465"/>
        <end position="2499"/>
    </location>
</feature>
<dbReference type="InterPro" id="IPR013103">
    <property type="entry name" value="RVT_2"/>
</dbReference>
<dbReference type="SUPFAM" id="SSF56672">
    <property type="entry name" value="DNA/RNA polymerases"/>
    <property type="match status" value="1"/>
</dbReference>
<evidence type="ECO:0000313" key="7">
    <source>
        <dbReference type="Proteomes" id="UP000186817"/>
    </source>
</evidence>
<feature type="domain" description="Integrase catalytic" evidence="5">
    <location>
        <begin position="894"/>
        <end position="1028"/>
    </location>
</feature>
<sequence>MESKLEPEYDRDGRDEGFDDNGLQASEGSATVERLPGGEMPELGSRRPAEDRHEEQEAADLLAQAEDLEPEYDFESAEGGVASPGQDDQLLEADQEGIAGLGRRPGLRVQGGQAVSQILEADSAREAGRRSLRPEEATRTLNGTAGQGKGSGGASSLAGWEEAGFTMQASARPPGDTSTWSIYGGRISEEARMETLETLVQQLLEQNERLKREPQQTVTKEPQPNVVTVSNVGNSVECQRAGPQLASYKVNASPATPGGTKVPREGDAKDFRPGERTLWELPVLAPVGALPSALYEQALSVRSVSCTCMLLLAMRMYQPGGLSERSELLKGLTGLAMCDNAVTAVAVLQKWFRHLERARTMEISVPDSSLLLDGVDKCMKGILQANPNLQFRIQNIRMHLQLDTAPTLETVEEYTRTLLAEMELLSVSAPDPTSKRQRIAAVGVDQDKGAKGQKGGKGGDGTQQSSAGNGRGAKGDRKLCSAWSTENGCPQGKLCQLAHTPEKPGACWVCGGPHQKFECKAPGGGKAPKLDGNSGAGADDSGAKPKKGKPKGNEAKGNPKSAATPSRGSSGSAGQTSGISEAAIKEAAQILQSLRLSAIRCDLKSASEILSKATERGRRGLIDGGATACLRTAHSSERSLPTISVRLAYGSCDLHINQYGTLLSEVPVSPIISVKALLRLGYRIDWNASRCRVYHPKFGDLEVDTSTGCPEVNEGVALELIDQYELYVGRQDTVGARLRCIMEDLRDTGNHDLLKVIHSGGSASDLKALWCMRFVGVQGPFAKGRDEHTSKARYLIVGVLSVPILAVDGKEVDDPNDADPEPAPADAGGAIEDAEWFADGGVIEAEAEDELSLRETAEARTAWNEWDRLVKSSREDWIQDAQSEKLPKVEIVDFVYVEAIERKTHGEVLTAIGRMHARAKAEGFDVRRLHSDRGREYNNKPLRDWCARHAVHKTLAVAEEHQGNGRAEGAIMRVKSKTRTILEESASEKSDWPLAAKLAAHELKNAARKRLKLEMQQSLPFDTKVQVISRSWKRETWESRTTTAWVKCPSADMSRGWVVATEDGKLLTTGKLFPSVEQGKVSFSSTGPAVDVDAPERRVTGKRAIRLLQSSLLREPTHGADKLAKKLFEDNLFRPRDLAALAVQVSQLTQDSNRMVKPQETGRDEQRRTCNFLTGAFTYGGMTGLRSNTKDHPWVTRYLTAYMSKYASGLFAGVGLILNVDHVLHRDVHNQKGVPNIVLPVVTSGGGLWIQESENQVSSECVLGPVSAKVLPNTRQATGRVCEYRSHKAIKFHPNLWHESVSAHGQQLLLVGYTPRSLHKLTSLDRDMLGQTGFTLLPASKEEFWGYSHAEDILTRQGPGCVPDVDRSLKALQVSEGTQGKTDEVPGVSLQQEISSDCNQVTVSEEFPSNCPQSVALKCLSIELRRLQKLLYEEDKAQLMRDRLGETVIPDESIESWAWFRVPWQACGLQPCPDTVIDASEQVELCGVGWPMKADVSGALNEVAAQHLKVCSLLQTVEEDNSEQVCSSVDKIYWNALDALERQGCELQGYESQLLNSANSVVLRSLSAIDSETPVDEGELVKAEGLAQDGEGLSDPPPLQTKIIGADQVRREPEKWIPSMTEEYQSLVSRTGAVQELSDSAYKQLMEDPTVVLEVIPGKLVYVHKSSGRRKSRIVGCGNFCQGGSNERNELYASGAGAEALRLMVRKCTLCPGWVLASVDVRTAFLQAPLLEQQREGKRLITIVRVPSILRETGVTTCKFWRVQKALYGLASAPRSWSNYRDKVLSELRIPCGSDVLQLVKMVEDANLLHIIRVSSEGDDSSAKGWKAGVVALYVDDILIGAERPVCEAVIKALQDQWELSSPEWIANPGDQMKFAGYELQKTREGIRLHQESYTQDLIEQNEEVVTGTERTPAVKMVGFDEVTDEDERRDLVKRSQCLIGQLLWLAGRTRPDLAYGVSMAAQKIASCPREALARAEHLVKYLRGSVGASLHYKAADGKCGRWDQLRHRQTDCTLDVYTDASFAADEQCRSFGSVHLYWGGALVSWAAARQTLIAAHTAESELYSLSEGHLMGKAFRPTVAALMDIDEKSVQCHLYCDNMAAVQLCTLEVRRLVETVRHVDPTPGSLRGIPVISARTVEEPAVVQPDRQGASGVMIPLNDGSLVPLEEATYEDVREAYYADLRDAFVQAGTRSFDEVSSPVINITVTGSVFEAAAWLVVQVLVRSPPSEGSEARRPNVGSWPPLPKMAPSQPRADERHIGADDLFGKVPLFPPESSRAATELGEQLRGLGVTATPGAIGIINCRYTTSRMAPAEQEFPCSPSRQLADAEEEIEDELQEDVSSDPASALMTAAMHAYDHGYRKWEAYDVEAALLEDIFRSPRQPKSYAQPSASFPAYDTISPDAVGITEVWETRQVPPSASSGSSLVQLVQAAVNQTRKLDARTLRLEKALKTKHQCWNKYVSDMRQSYRKERERHQQHCQKLEEELREAVAQQQSAHKQLSVFMPQLQQSSTEQDDGWNSAIGDEEMAPVLRNPLHELGQFLAAAQSAGGLPAGEGDPLHMMGAAAPSSFGPAPVTPPHRPNFGVPVTPPSGPVAAKDPYISSPASTSLTGDGTGHPPAERVDTKGHPSPPSASGQRPYRAHRRPPSQEVPRKSIKEASKSHSPVTDPKRSTLGDKLLERRQKELEAQHPEPPMPLPPEAAATLAGSGGGPGAIPAPVILEDDDELDEVDLFASDGELKTME</sequence>
<feature type="region of interest" description="Disordered" evidence="3">
    <location>
        <begin position="429"/>
        <end position="477"/>
    </location>
</feature>
<evidence type="ECO:0000256" key="2">
    <source>
        <dbReference type="SAM" id="Coils"/>
    </source>
</evidence>
<feature type="compositionally biased region" description="Basic and acidic residues" evidence="3">
    <location>
        <begin position="44"/>
        <end position="56"/>
    </location>
</feature>
<feature type="compositionally biased region" description="Polar residues" evidence="3">
    <location>
        <begin position="561"/>
        <end position="577"/>
    </location>
</feature>
<feature type="coiled-coil region" evidence="2">
    <location>
        <begin position="186"/>
        <end position="213"/>
    </location>
</feature>
<feature type="compositionally biased region" description="Low complexity" evidence="3">
    <location>
        <begin position="531"/>
        <end position="540"/>
    </location>
</feature>
<protein>
    <submittedName>
        <fullName evidence="6">Copia protein</fullName>
    </submittedName>
</protein>
<dbReference type="InterPro" id="IPR000571">
    <property type="entry name" value="Znf_CCCH"/>
</dbReference>
<dbReference type="InterPro" id="IPR036397">
    <property type="entry name" value="RNaseH_sf"/>
</dbReference>
<proteinExistence type="predicted"/>
<dbReference type="GO" id="GO:0003676">
    <property type="term" value="F:nucleic acid binding"/>
    <property type="evidence" value="ECO:0007669"/>
    <property type="project" value="InterPro"/>
</dbReference>
<dbReference type="GO" id="GO:0015074">
    <property type="term" value="P:DNA integration"/>
    <property type="evidence" value="ECO:0007669"/>
    <property type="project" value="InterPro"/>
</dbReference>
<keyword evidence="1" id="KW-0479">Metal-binding</keyword>
<accession>A0A1Q9DQA4</accession>
<keyword evidence="7" id="KW-1185">Reference proteome</keyword>
<dbReference type="InterPro" id="IPR001584">
    <property type="entry name" value="Integrase_cat-core"/>
</dbReference>
<dbReference type="GO" id="GO:0008270">
    <property type="term" value="F:zinc ion binding"/>
    <property type="evidence" value="ECO:0007669"/>
    <property type="project" value="UniProtKB-KW"/>
</dbReference>
<feature type="region of interest" description="Disordered" evidence="3">
    <location>
        <begin position="521"/>
        <end position="577"/>
    </location>
</feature>
<feature type="region of interest" description="Disordered" evidence="3">
    <location>
        <begin position="2570"/>
        <end position="2717"/>
    </location>
</feature>
<feature type="compositionally biased region" description="Acidic residues" evidence="3">
    <location>
        <begin position="66"/>
        <end position="76"/>
    </location>
</feature>
<evidence type="ECO:0000259" key="4">
    <source>
        <dbReference type="PROSITE" id="PS50103"/>
    </source>
</evidence>
<evidence type="ECO:0000256" key="1">
    <source>
        <dbReference type="PROSITE-ProRule" id="PRU00723"/>
    </source>
</evidence>
<dbReference type="EMBL" id="LSRX01000437">
    <property type="protein sequence ID" value="OLP97335.1"/>
    <property type="molecule type" value="Genomic_DNA"/>
</dbReference>
<keyword evidence="1" id="KW-0862">Zinc</keyword>
<dbReference type="PROSITE" id="PS50103">
    <property type="entry name" value="ZF_C3H1"/>
    <property type="match status" value="1"/>
</dbReference>
<keyword evidence="1" id="KW-0863">Zinc-finger</keyword>
<keyword evidence="2" id="KW-0175">Coiled coil</keyword>
<feature type="compositionally biased region" description="Basic and acidic residues" evidence="3">
    <location>
        <begin position="2650"/>
        <end position="2660"/>
    </location>
</feature>
<dbReference type="InterPro" id="IPR012337">
    <property type="entry name" value="RNaseH-like_sf"/>
</dbReference>
<feature type="region of interest" description="Disordered" evidence="3">
    <location>
        <begin position="1"/>
        <end position="88"/>
    </location>
</feature>
<feature type="compositionally biased region" description="Basic and acidic residues" evidence="3">
    <location>
        <begin position="2667"/>
        <end position="2689"/>
    </location>
</feature>
<feature type="compositionally biased region" description="Basic and acidic residues" evidence="3">
    <location>
        <begin position="1"/>
        <end position="16"/>
    </location>
</feature>
<gene>
    <name evidence="6" type="primary">GIP</name>
    <name evidence="6" type="ORF">AK812_SmicGene20331</name>
</gene>
<evidence type="ECO:0000256" key="3">
    <source>
        <dbReference type="SAM" id="MobiDB-lite"/>
    </source>
</evidence>
<reference evidence="6 7" key="1">
    <citation type="submission" date="2016-02" db="EMBL/GenBank/DDBJ databases">
        <title>Genome analysis of coral dinoflagellate symbionts highlights evolutionary adaptations to a symbiotic lifestyle.</title>
        <authorList>
            <person name="Aranda M."/>
            <person name="Li Y."/>
            <person name="Liew Y.J."/>
            <person name="Baumgarten S."/>
            <person name="Simakov O."/>
            <person name="Wilson M."/>
            <person name="Piel J."/>
            <person name="Ashoor H."/>
            <person name="Bougouffa S."/>
            <person name="Bajic V.B."/>
            <person name="Ryu T."/>
            <person name="Ravasi T."/>
            <person name="Bayer T."/>
            <person name="Micklem G."/>
            <person name="Kim H."/>
            <person name="Bhak J."/>
            <person name="Lajeunesse T.C."/>
            <person name="Voolstra C.R."/>
        </authorList>
    </citation>
    <scope>NUCLEOTIDE SEQUENCE [LARGE SCALE GENOMIC DNA]</scope>
    <source>
        <strain evidence="6 7">CCMP2467</strain>
    </source>
</reference>
<feature type="region of interest" description="Disordered" evidence="3">
    <location>
        <begin position="2227"/>
        <end position="2254"/>
    </location>
</feature>
<feature type="compositionally biased region" description="Gly residues" evidence="3">
    <location>
        <begin position="452"/>
        <end position="461"/>
    </location>
</feature>
<name>A0A1Q9DQA4_SYMMI</name>
<feature type="compositionally biased region" description="Basic and acidic residues" evidence="3">
    <location>
        <begin position="122"/>
        <end position="138"/>
    </location>
</feature>
<dbReference type="Pfam" id="PF07727">
    <property type="entry name" value="RVT_2"/>
    <property type="match status" value="1"/>
</dbReference>